<reference evidence="2 3" key="1">
    <citation type="submission" date="2019-06" db="EMBL/GenBank/DDBJ databases">
        <title>Rhodococcus spaelei sp. nov., isolated from a cave.</title>
        <authorList>
            <person name="Lee S.D."/>
        </authorList>
    </citation>
    <scope>NUCLEOTIDE SEQUENCE [LARGE SCALE GENOMIC DNA]</scope>
    <source>
        <strain evidence="2 3">C9-5</strain>
    </source>
</reference>
<dbReference type="EMBL" id="VIGH01000003">
    <property type="protein sequence ID" value="TQF73213.1"/>
    <property type="molecule type" value="Genomic_DNA"/>
</dbReference>
<accession>A0A541BLK0</accession>
<comment type="caution">
    <text evidence="2">The sequence shown here is derived from an EMBL/GenBank/DDBJ whole genome shotgun (WGS) entry which is preliminary data.</text>
</comment>
<dbReference type="Pfam" id="PF10000">
    <property type="entry name" value="ACT_3"/>
    <property type="match status" value="1"/>
</dbReference>
<evidence type="ECO:0000313" key="3">
    <source>
        <dbReference type="Proteomes" id="UP000316256"/>
    </source>
</evidence>
<dbReference type="InterPro" id="IPR045865">
    <property type="entry name" value="ACT-like_dom_sf"/>
</dbReference>
<dbReference type="PANTHER" id="PTHR39199:SF1">
    <property type="entry name" value="BLR5128 PROTEIN"/>
    <property type="match status" value="1"/>
</dbReference>
<feature type="domain" description="DUF2241" evidence="1">
    <location>
        <begin position="2"/>
        <end position="66"/>
    </location>
</feature>
<dbReference type="OrthoDB" id="9797178at2"/>
<sequence>MSGERDLDVLLSSMSPVRRAGTYVFVSVLEPDQVCAEATVVEDEGTTLVVTKAVADNHGWHYDFEAAWITLRAHSALDAIGLTAAVSARLTAAGISCNVIAGFHHDHLLVPVAKAGLALAALAELAAEGRTR</sequence>
<dbReference type="InterPro" id="IPR018717">
    <property type="entry name" value="DUF2241"/>
</dbReference>
<organism evidence="2 3">
    <name type="scientific">Rhodococcus spelaei</name>
    <dbReference type="NCBI Taxonomy" id="2546320"/>
    <lineage>
        <taxon>Bacteria</taxon>
        <taxon>Bacillati</taxon>
        <taxon>Actinomycetota</taxon>
        <taxon>Actinomycetes</taxon>
        <taxon>Mycobacteriales</taxon>
        <taxon>Nocardiaceae</taxon>
        <taxon>Rhodococcus</taxon>
    </lineage>
</organism>
<dbReference type="PANTHER" id="PTHR39199">
    <property type="entry name" value="BLR5128 PROTEIN"/>
    <property type="match status" value="1"/>
</dbReference>
<protein>
    <submittedName>
        <fullName evidence="2">ACT domain-containing protein</fullName>
    </submittedName>
</protein>
<name>A0A541BLK0_9NOCA</name>
<dbReference type="SUPFAM" id="SSF55021">
    <property type="entry name" value="ACT-like"/>
    <property type="match status" value="2"/>
</dbReference>
<dbReference type="Proteomes" id="UP000316256">
    <property type="component" value="Unassembled WGS sequence"/>
</dbReference>
<proteinExistence type="predicted"/>
<dbReference type="RefSeq" id="WP_142096756.1">
    <property type="nucleotide sequence ID" value="NZ_VIGH01000003.1"/>
</dbReference>
<evidence type="ECO:0000259" key="1">
    <source>
        <dbReference type="Pfam" id="PF10000"/>
    </source>
</evidence>
<dbReference type="Gene3D" id="3.30.2130.10">
    <property type="entry name" value="VC0802-like"/>
    <property type="match status" value="1"/>
</dbReference>
<dbReference type="AlphaFoldDB" id="A0A541BLK0"/>
<keyword evidence="3" id="KW-1185">Reference proteome</keyword>
<evidence type="ECO:0000313" key="2">
    <source>
        <dbReference type="EMBL" id="TQF73213.1"/>
    </source>
</evidence>
<gene>
    <name evidence="2" type="ORF">FK531_06660</name>
</gene>